<dbReference type="Gene3D" id="1.10.3130.20">
    <property type="entry name" value="Phycobilisome linker domain"/>
    <property type="match status" value="1"/>
</dbReference>
<protein>
    <submittedName>
        <fullName evidence="2">DUF4214 domain-containing protein</fullName>
    </submittedName>
</protein>
<dbReference type="EMBL" id="JACEZS010000011">
    <property type="protein sequence ID" value="MBA5606490.1"/>
    <property type="molecule type" value="Genomic_DNA"/>
</dbReference>
<feature type="domain" description="DUF4214" evidence="1">
    <location>
        <begin position="106"/>
        <end position="165"/>
    </location>
</feature>
<dbReference type="Proteomes" id="UP000566711">
    <property type="component" value="Unassembled WGS sequence"/>
</dbReference>
<evidence type="ECO:0000313" key="2">
    <source>
        <dbReference type="EMBL" id="MBA5606490.1"/>
    </source>
</evidence>
<dbReference type="InterPro" id="IPR025282">
    <property type="entry name" value="DUF4214"/>
</dbReference>
<gene>
    <name evidence="2" type="ORF">H3H36_14120</name>
</gene>
<dbReference type="InterPro" id="IPR038255">
    <property type="entry name" value="PBS_linker_sf"/>
</dbReference>
<organism evidence="2 3">
    <name type="scientific">Rugamonas fusca</name>
    <dbReference type="NCBI Taxonomy" id="2758568"/>
    <lineage>
        <taxon>Bacteria</taxon>
        <taxon>Pseudomonadati</taxon>
        <taxon>Pseudomonadota</taxon>
        <taxon>Betaproteobacteria</taxon>
        <taxon>Burkholderiales</taxon>
        <taxon>Oxalobacteraceae</taxon>
        <taxon>Telluria group</taxon>
        <taxon>Rugamonas</taxon>
    </lineage>
</organism>
<sequence>MRIIRAVAGLAILLLAGCGGDQNNATPDTTARVSRLGAQRLAAPAPAADYGPLVQQLYLAYFGRAADSGALPNFEAQLAALGAPTDIQQLSSAYRDNAGVRALIDSFGESDESRRLYSGDTETFVRAIYQNVLGRAPLSGGLAYWIDAIDHQGLSRANASLSIMGAALVNASAQGLLDAALINKRVAASASFTSALNTTVLAQSYSGKAAADQVRAMLAAVSGGTDLTAFQAVIDSTLLSLARSSTDRPDDASGSQVHVVYAVPAGTADRRLDLSDQLVNSTGSFNNWLATQTGGRRLRFDTAGGRLDVTFVSLPRSDADYEAQGVRKRDTIEADLVAAGLVSAGKIYTVYYEGSNPRTCADAPRPPYLAGQVMVMYLHGLANVAGVTPCDQNHFAASPSAAAGYLDFAMLHEIVHTLGGASDGVPNQVAGGHVNTSPTDLMYAGPLPWQPSVLDANKSNYYNPAGLPAGLFNLAQSSFLMPPP</sequence>
<evidence type="ECO:0000313" key="3">
    <source>
        <dbReference type="Proteomes" id="UP000566711"/>
    </source>
</evidence>
<name>A0A7W2EIR8_9BURK</name>
<keyword evidence="3" id="KW-1185">Reference proteome</keyword>
<comment type="caution">
    <text evidence="2">The sequence shown here is derived from an EMBL/GenBank/DDBJ whole genome shotgun (WGS) entry which is preliminary data.</text>
</comment>
<dbReference type="RefSeq" id="WP_182218637.1">
    <property type="nucleotide sequence ID" value="NZ_JACEZS010000011.1"/>
</dbReference>
<reference evidence="2 3" key="1">
    <citation type="submission" date="2020-07" db="EMBL/GenBank/DDBJ databases">
        <title>Novel species isolated from subtropical streams in China.</title>
        <authorList>
            <person name="Lu H."/>
        </authorList>
    </citation>
    <scope>NUCLEOTIDE SEQUENCE [LARGE SCALE GENOMIC DNA]</scope>
    <source>
        <strain evidence="2 3">FT3S</strain>
    </source>
</reference>
<evidence type="ECO:0000259" key="1">
    <source>
        <dbReference type="Pfam" id="PF13946"/>
    </source>
</evidence>
<accession>A0A7W2EIR8</accession>
<dbReference type="AlphaFoldDB" id="A0A7W2EIR8"/>
<proteinExistence type="predicted"/>
<dbReference type="Pfam" id="PF13946">
    <property type="entry name" value="DUF4214"/>
    <property type="match status" value="1"/>
</dbReference>
<dbReference type="PROSITE" id="PS51257">
    <property type="entry name" value="PROKAR_LIPOPROTEIN"/>
    <property type="match status" value="1"/>
</dbReference>